<protein>
    <submittedName>
        <fullName evidence="3">TonB-dependent receptor-like protein</fullName>
    </submittedName>
</protein>
<dbReference type="InterPro" id="IPR039426">
    <property type="entry name" value="TonB-dep_rcpt-like"/>
</dbReference>
<dbReference type="GO" id="GO:0044718">
    <property type="term" value="P:siderophore transmembrane transport"/>
    <property type="evidence" value="ECO:0007669"/>
    <property type="project" value="TreeGrafter"/>
</dbReference>
<dbReference type="Pfam" id="PF07715">
    <property type="entry name" value="Plug"/>
    <property type="match status" value="1"/>
</dbReference>
<organism evidence="3 4">
    <name type="scientific">Flagellimonas meridianipacifica</name>
    <dbReference type="NCBI Taxonomy" id="1080225"/>
    <lineage>
        <taxon>Bacteria</taxon>
        <taxon>Pseudomonadati</taxon>
        <taxon>Bacteroidota</taxon>
        <taxon>Flavobacteriia</taxon>
        <taxon>Flavobacteriales</taxon>
        <taxon>Flavobacteriaceae</taxon>
        <taxon>Flagellimonas</taxon>
    </lineage>
</organism>
<dbReference type="InterPro" id="IPR008969">
    <property type="entry name" value="CarboxyPept-like_regulatory"/>
</dbReference>
<dbReference type="InterPro" id="IPR037066">
    <property type="entry name" value="Plug_dom_sf"/>
</dbReference>
<proteinExistence type="predicted"/>
<dbReference type="SUPFAM" id="SSF56935">
    <property type="entry name" value="Porins"/>
    <property type="match status" value="1"/>
</dbReference>
<gene>
    <name evidence="3" type="ORF">CLV81_0593</name>
</gene>
<keyword evidence="3" id="KW-0675">Receptor</keyword>
<reference evidence="3 4" key="1">
    <citation type="submission" date="2018-03" db="EMBL/GenBank/DDBJ databases">
        <title>Genomic Encyclopedia of Archaeal and Bacterial Type Strains, Phase II (KMG-II): from individual species to whole genera.</title>
        <authorList>
            <person name="Goeker M."/>
        </authorList>
    </citation>
    <scope>NUCLEOTIDE SEQUENCE [LARGE SCALE GENOMIC DNA]</scope>
    <source>
        <strain evidence="3 4">DSM 25027</strain>
    </source>
</reference>
<evidence type="ECO:0000259" key="2">
    <source>
        <dbReference type="Pfam" id="PF07715"/>
    </source>
</evidence>
<dbReference type="AlphaFoldDB" id="A0A2T0MGE0"/>
<dbReference type="Gene3D" id="2.170.130.10">
    <property type="entry name" value="TonB-dependent receptor, plug domain"/>
    <property type="match status" value="1"/>
</dbReference>
<dbReference type="GO" id="GO:0015344">
    <property type="term" value="F:siderophore uptake transmembrane transporter activity"/>
    <property type="evidence" value="ECO:0007669"/>
    <property type="project" value="TreeGrafter"/>
</dbReference>
<comment type="caution">
    <text evidence="3">The sequence shown here is derived from an EMBL/GenBank/DDBJ whole genome shotgun (WGS) entry which is preliminary data.</text>
</comment>
<dbReference type="SUPFAM" id="SSF49464">
    <property type="entry name" value="Carboxypeptidase regulatory domain-like"/>
    <property type="match status" value="1"/>
</dbReference>
<dbReference type="PANTHER" id="PTHR30069:SF29">
    <property type="entry name" value="HEMOGLOBIN AND HEMOGLOBIN-HAPTOGLOBIN-BINDING PROTEIN 1-RELATED"/>
    <property type="match status" value="1"/>
</dbReference>
<name>A0A2T0MGE0_9FLAO</name>
<keyword evidence="4" id="KW-1185">Reference proteome</keyword>
<dbReference type="Gene3D" id="2.60.40.1120">
    <property type="entry name" value="Carboxypeptidase-like, regulatory domain"/>
    <property type="match status" value="1"/>
</dbReference>
<evidence type="ECO:0000313" key="3">
    <source>
        <dbReference type="EMBL" id="PRX56596.1"/>
    </source>
</evidence>
<dbReference type="Pfam" id="PF13620">
    <property type="entry name" value="CarboxypepD_reg"/>
    <property type="match status" value="1"/>
</dbReference>
<evidence type="ECO:0000313" key="4">
    <source>
        <dbReference type="Proteomes" id="UP000237640"/>
    </source>
</evidence>
<evidence type="ECO:0000256" key="1">
    <source>
        <dbReference type="ARBA" id="ARBA00022729"/>
    </source>
</evidence>
<dbReference type="InterPro" id="IPR012910">
    <property type="entry name" value="Plug_dom"/>
</dbReference>
<dbReference type="EMBL" id="PVYX01000001">
    <property type="protein sequence ID" value="PRX56596.1"/>
    <property type="molecule type" value="Genomic_DNA"/>
</dbReference>
<dbReference type="Proteomes" id="UP000237640">
    <property type="component" value="Unassembled WGS sequence"/>
</dbReference>
<dbReference type="PANTHER" id="PTHR30069">
    <property type="entry name" value="TONB-DEPENDENT OUTER MEMBRANE RECEPTOR"/>
    <property type="match status" value="1"/>
</dbReference>
<sequence length="812" mass="89813">MLPTDGDSRHLWAKQLKIMRKLGIVLALLIGQQLMAQTGTIKGIVLDKQSEIPLIGATVELLEQAESLGVITDEDGRFTLENTPTGRQKIRVSYIGYESVTLPNIEVTTGKDVFLTVSLLESFNQLDEVVLTSNTNKDRANNKLATVSARQFGVEEVTRFSGGRSDVGRLAANFAGVSTPDDSRNDIVVRGNSPTGLLWRVEGIPVPNPNHFSTVGTTGGPVSAVNPNTLKNSDFLTSAFASEYGNALGGVFDLGLRKGNVDDYEFSGQVGIFTGVEVNAEGPLGKKNGSFLIAARYSLIDLLGTGAGGTAATPNYSDLTYNIDFGSGKLGRVSLFGMLGTSNIEFLGDDIDEDDLFAAEDENTFVDSNFGVVGIKHQIPIGKKSYLRTVVGTSFTGNEFTADRFINKDTPQERIILFTESDNSESRLSFSTLFNAKLSNRATLRTGVLLENFNVELTTRDRDEQPDNNGDGDPDLFTFLDVDESFSIIQPYVQSQFRLTEKLTLDAGLHAQYASLNEQFVLEPRAALNFQIAPNHKINFGYGLHHQNVPFPLLFLNEEVNGNLVQTNRDLDFVRSNHYVLGYDVKLGNDWRGKIEVYNQDIDNAAVESFPSSYSSLTEGADFGFSNDRVSLVNEGTGFNRGIEFTLEKFFSQNYYGLLTGSFYESRYEGSDGIERDTPFNNGYVINALAGKEFPMGANKSKILFVDSRLSFAGGRFFTPVDLEASRAAGFEILQEDLAFSEQQDGYFRWDVKFGLKINSRSKKQSHRFYVDLQNVTANENVFARRYNRLTNNVDQVDQIGFFPDFGYTFQF</sequence>
<dbReference type="GO" id="GO:0009279">
    <property type="term" value="C:cell outer membrane"/>
    <property type="evidence" value="ECO:0007669"/>
    <property type="project" value="TreeGrafter"/>
</dbReference>
<feature type="domain" description="TonB-dependent receptor plug" evidence="2">
    <location>
        <begin position="156"/>
        <end position="251"/>
    </location>
</feature>
<keyword evidence="1" id="KW-0732">Signal</keyword>
<accession>A0A2T0MGE0</accession>